<dbReference type="AlphaFoldDB" id="A0A2H1L7F2"/>
<dbReference type="OrthoDB" id="3173471at2"/>
<dbReference type="RefSeq" id="WP_101589738.1">
    <property type="nucleotide sequence ID" value="NZ_FXZM01000012.1"/>
</dbReference>
<dbReference type="Proteomes" id="UP000234462">
    <property type="component" value="Unassembled WGS sequence"/>
</dbReference>
<accession>A0A2H1L7F2</accession>
<name>A0A2H1L7F2_9MICO</name>
<evidence type="ECO:0008006" key="3">
    <source>
        <dbReference type="Google" id="ProtNLM"/>
    </source>
</evidence>
<reference evidence="2" key="1">
    <citation type="submission" date="2017-03" db="EMBL/GenBank/DDBJ databases">
        <authorList>
            <person name="Monnet C."/>
        </authorList>
    </citation>
    <scope>NUCLEOTIDE SEQUENCE [LARGE SCALE GENOMIC DNA]</scope>
    <source>
        <strain evidence="2">SJ5-8</strain>
    </source>
</reference>
<evidence type="ECO:0000313" key="2">
    <source>
        <dbReference type="Proteomes" id="UP000234462"/>
    </source>
</evidence>
<protein>
    <recommendedName>
        <fullName evidence="3">DUF559 domain-containing protein</fullName>
    </recommendedName>
</protein>
<dbReference type="EMBL" id="FXZM01000012">
    <property type="protein sequence ID" value="SMY12817.1"/>
    <property type="molecule type" value="Genomic_DNA"/>
</dbReference>
<proteinExistence type="predicted"/>
<dbReference type="SUPFAM" id="SSF52980">
    <property type="entry name" value="Restriction endonuclease-like"/>
    <property type="match status" value="1"/>
</dbReference>
<sequence length="311" mass="35168">MPQHSDEHTIIWAPILVTQGNSAELGLPRSAAMTRPRRKPIVPGVHPHPWNVEPIAVPGWVDDRWTDIRQRAEALQLSRPDAVVSHSSAAILHGWPLPNRLRTADIHVTSRRTRVRRRGFRGHVADRLGFLHRYRIAVAGHHDTLRQLAGMMSARELIDILDTMCGSWHGPALTTPDELRTIAASWPRFRGRTALQHALRMVRAGVGSPQETALRLSILHAGLPEPEVTAPITIGGRTYRPDLSYPPLRIAIEYEGAHHLTHRWQWTSDITRERDFNDHGWIYIRVTADTDPDDLLTYLRQRLVERAGAGS</sequence>
<organism evidence="1 2">
    <name type="scientific">Brevibacterium jeotgali</name>
    <dbReference type="NCBI Taxonomy" id="1262550"/>
    <lineage>
        <taxon>Bacteria</taxon>
        <taxon>Bacillati</taxon>
        <taxon>Actinomycetota</taxon>
        <taxon>Actinomycetes</taxon>
        <taxon>Micrococcales</taxon>
        <taxon>Brevibacteriaceae</taxon>
        <taxon>Brevibacterium</taxon>
    </lineage>
</organism>
<gene>
    <name evidence="1" type="ORF">BJEO58_02424</name>
</gene>
<keyword evidence="2" id="KW-1185">Reference proteome</keyword>
<dbReference type="InterPro" id="IPR011335">
    <property type="entry name" value="Restrct_endonuc-II-like"/>
</dbReference>
<evidence type="ECO:0000313" key="1">
    <source>
        <dbReference type="EMBL" id="SMY12817.1"/>
    </source>
</evidence>